<evidence type="ECO:0000313" key="4">
    <source>
        <dbReference type="Proteomes" id="UP000274922"/>
    </source>
</evidence>
<feature type="compositionally biased region" description="Polar residues" evidence="1">
    <location>
        <begin position="493"/>
        <end position="514"/>
    </location>
</feature>
<proteinExistence type="predicted"/>
<feature type="chain" id="PRO_5020989403" description="Peptidoglycan binding-like domain-containing protein" evidence="2">
    <location>
        <begin position="34"/>
        <end position="514"/>
    </location>
</feature>
<reference evidence="4" key="1">
    <citation type="journal article" date="2018" name="Nat. Microbiol.">
        <title>Leveraging single-cell genomics to expand the fungal tree of life.</title>
        <authorList>
            <person name="Ahrendt S.R."/>
            <person name="Quandt C.A."/>
            <person name="Ciobanu D."/>
            <person name="Clum A."/>
            <person name="Salamov A."/>
            <person name="Andreopoulos B."/>
            <person name="Cheng J.F."/>
            <person name="Woyke T."/>
            <person name="Pelin A."/>
            <person name="Henrissat B."/>
            <person name="Reynolds N.K."/>
            <person name="Benny G.L."/>
            <person name="Smith M.E."/>
            <person name="James T.Y."/>
            <person name="Grigoriev I.V."/>
        </authorList>
    </citation>
    <scope>NUCLEOTIDE SEQUENCE [LARGE SCALE GENOMIC DNA]</scope>
    <source>
        <strain evidence="4">ATCC 52028</strain>
    </source>
</reference>
<keyword evidence="2" id="KW-0732">Signal</keyword>
<feature type="region of interest" description="Disordered" evidence="1">
    <location>
        <begin position="485"/>
        <end position="514"/>
    </location>
</feature>
<evidence type="ECO:0000313" key="3">
    <source>
        <dbReference type="EMBL" id="RKP03924.1"/>
    </source>
</evidence>
<evidence type="ECO:0000256" key="2">
    <source>
        <dbReference type="SAM" id="SignalP"/>
    </source>
</evidence>
<organism evidence="3 4">
    <name type="scientific">Caulochytrium protostelioides</name>
    <dbReference type="NCBI Taxonomy" id="1555241"/>
    <lineage>
        <taxon>Eukaryota</taxon>
        <taxon>Fungi</taxon>
        <taxon>Fungi incertae sedis</taxon>
        <taxon>Chytridiomycota</taxon>
        <taxon>Chytridiomycota incertae sedis</taxon>
        <taxon>Chytridiomycetes</taxon>
        <taxon>Caulochytriales</taxon>
        <taxon>Caulochytriaceae</taxon>
        <taxon>Caulochytrium</taxon>
    </lineage>
</organism>
<feature type="signal peptide" evidence="2">
    <location>
        <begin position="1"/>
        <end position="33"/>
    </location>
</feature>
<dbReference type="Proteomes" id="UP000274922">
    <property type="component" value="Unassembled WGS sequence"/>
</dbReference>
<dbReference type="AlphaFoldDB" id="A0A4P9XEF5"/>
<accession>A0A4P9XEF5</accession>
<evidence type="ECO:0008006" key="5">
    <source>
        <dbReference type="Google" id="ProtNLM"/>
    </source>
</evidence>
<name>A0A4P9XEF5_9FUNG</name>
<protein>
    <recommendedName>
        <fullName evidence="5">Peptidoglycan binding-like domain-containing protein</fullName>
    </recommendedName>
</protein>
<dbReference type="EMBL" id="ML014116">
    <property type="protein sequence ID" value="RKP03924.1"/>
    <property type="molecule type" value="Genomic_DNA"/>
</dbReference>
<gene>
    <name evidence="3" type="ORF">CXG81DRAFT_16628</name>
</gene>
<sequence length="514" mass="56383">MGLLFARMRARMGVQLVVLALCLVALAGRGAVGQPLAGPQTTAMMPAATTPTRSGAVHAAAAVSAGSHIVRVKRGPSVSISQLWRELARLTAYEKVTHYFTPSQSPAAFVHEVLTDDLRSDWETSLTSPRANHNDEFFFNEVHELDVPKLFEAYQASPVTFQLNDQPISHSDLLFDEVMPAVLAWYAIELKRQNKRLFPDMKDELRKDVMEQLQVHGWALEQVLVKQMEVRGEFQEALIKQGNSVAQLLRIIEQEIPHVSEYVNLDGTKVPNERDVDPRMSDFTFISVPSSGSLNQMGLVDDGHYHSHRQSFDSSNFDDENFDDLVDSSEGPAVAAFDRLLSSQSPGFLDAFVLDLIKRKPSPDAVLERCITLLQADTGLFRSGEWADAKVFVQDAKVVAQFKNWLQNLAKRYDVPRGFDPGALGRSTQEAIADFKSHCTGHGTSSKSQVASLTQVIMKSIDAPVGIEAALKALRETVSAHRPTGSAFASAEASPQGSGIDLTNETVGADTPQV</sequence>
<evidence type="ECO:0000256" key="1">
    <source>
        <dbReference type="SAM" id="MobiDB-lite"/>
    </source>
</evidence>
<keyword evidence="4" id="KW-1185">Reference proteome</keyword>